<name>A0A4R3MN12_9FIRM</name>
<dbReference type="Proteomes" id="UP000294902">
    <property type="component" value="Unassembled WGS sequence"/>
</dbReference>
<protein>
    <recommendedName>
        <fullName evidence="4">Tetratricopeptide repeat protein</fullName>
    </recommendedName>
</protein>
<organism evidence="2 3">
    <name type="scientific">Natranaerovirga pectinivora</name>
    <dbReference type="NCBI Taxonomy" id="682400"/>
    <lineage>
        <taxon>Bacteria</taxon>
        <taxon>Bacillati</taxon>
        <taxon>Bacillota</taxon>
        <taxon>Clostridia</taxon>
        <taxon>Lachnospirales</taxon>
        <taxon>Natranaerovirgaceae</taxon>
        <taxon>Natranaerovirga</taxon>
    </lineage>
</organism>
<gene>
    <name evidence="2" type="ORF">EDC18_102398</name>
</gene>
<dbReference type="InterPro" id="IPR011990">
    <property type="entry name" value="TPR-like_helical_dom_sf"/>
</dbReference>
<dbReference type="PROSITE" id="PS51257">
    <property type="entry name" value="PROKAR_LIPOPROTEIN"/>
    <property type="match status" value="1"/>
</dbReference>
<dbReference type="AlphaFoldDB" id="A0A4R3MN12"/>
<dbReference type="OrthoDB" id="2068554at2"/>
<dbReference type="SUPFAM" id="SSF48452">
    <property type="entry name" value="TPR-like"/>
    <property type="match status" value="1"/>
</dbReference>
<evidence type="ECO:0008006" key="4">
    <source>
        <dbReference type="Google" id="ProtNLM"/>
    </source>
</evidence>
<dbReference type="RefSeq" id="WP_132250730.1">
    <property type="nucleotide sequence ID" value="NZ_SMAL01000002.1"/>
</dbReference>
<evidence type="ECO:0000256" key="1">
    <source>
        <dbReference type="SAM" id="SignalP"/>
    </source>
</evidence>
<keyword evidence="3" id="KW-1185">Reference proteome</keyword>
<feature type="chain" id="PRO_5020532702" description="Tetratricopeptide repeat protein" evidence="1">
    <location>
        <begin position="25"/>
        <end position="256"/>
    </location>
</feature>
<comment type="caution">
    <text evidence="2">The sequence shown here is derived from an EMBL/GenBank/DDBJ whole genome shotgun (WGS) entry which is preliminary data.</text>
</comment>
<dbReference type="EMBL" id="SMAL01000002">
    <property type="protein sequence ID" value="TCT16379.1"/>
    <property type="molecule type" value="Genomic_DNA"/>
</dbReference>
<dbReference type="Gene3D" id="1.25.40.10">
    <property type="entry name" value="Tetratricopeptide repeat domain"/>
    <property type="match status" value="1"/>
</dbReference>
<accession>A0A4R3MN12</accession>
<reference evidence="2 3" key="1">
    <citation type="submission" date="2019-03" db="EMBL/GenBank/DDBJ databases">
        <title>Genomic Encyclopedia of Type Strains, Phase IV (KMG-IV): sequencing the most valuable type-strain genomes for metagenomic binning, comparative biology and taxonomic classification.</title>
        <authorList>
            <person name="Goeker M."/>
        </authorList>
    </citation>
    <scope>NUCLEOTIDE SEQUENCE [LARGE SCALE GENOMIC DNA]</scope>
    <source>
        <strain evidence="2 3">DSM 24629</strain>
    </source>
</reference>
<evidence type="ECO:0000313" key="3">
    <source>
        <dbReference type="Proteomes" id="UP000294902"/>
    </source>
</evidence>
<sequence>MKRVIVLLCVFVFLAGCTSQEEKAAQTLALENSQKYEMAVGHYESKEWDKALELFIELEGYKDVDEMSIDAKYELAKEYYELGRFEYAKRLFESISSNKGVNTYLNNLNILISAQGFWEFSDGMTTEQIIIEGWNYTEIVSIGMSYHTRESGKIQLGRHYLKIAHRDCSTEYVNQLRWMKNDQLYRRYTRSKTEKIIQPKTPPQIGMTAQEVKDSTWGEPQKVNRTTTQYGTREQWVYSMNRYVYLDNGVVTAIQD</sequence>
<evidence type="ECO:0000313" key="2">
    <source>
        <dbReference type="EMBL" id="TCT16379.1"/>
    </source>
</evidence>
<proteinExistence type="predicted"/>
<keyword evidence="1" id="KW-0732">Signal</keyword>
<feature type="signal peptide" evidence="1">
    <location>
        <begin position="1"/>
        <end position="24"/>
    </location>
</feature>